<reference evidence="13" key="1">
    <citation type="journal article" date="2019" name="Int. J. Syst. Evol. Microbiol.">
        <title>The Global Catalogue of Microorganisms (GCM) 10K type strain sequencing project: providing services to taxonomists for standard genome sequencing and annotation.</title>
        <authorList>
            <consortium name="The Broad Institute Genomics Platform"/>
            <consortium name="The Broad Institute Genome Sequencing Center for Infectious Disease"/>
            <person name="Wu L."/>
            <person name="Ma J."/>
        </authorList>
    </citation>
    <scope>NUCLEOTIDE SEQUENCE [LARGE SCALE GENOMIC DNA]</scope>
    <source>
        <strain evidence="13">IBRC-M 10908</strain>
    </source>
</reference>
<comment type="caution">
    <text evidence="12">The sequence shown here is derived from an EMBL/GenBank/DDBJ whole genome shotgun (WGS) entry which is preliminary data.</text>
</comment>
<keyword evidence="3 12" id="KW-0328">Glycosyltransferase</keyword>
<dbReference type="InterPro" id="IPR023346">
    <property type="entry name" value="Lysozyme-like_dom_sf"/>
</dbReference>
<keyword evidence="6" id="KW-0511">Multifunctional enzyme</keyword>
<feature type="compositionally biased region" description="Polar residues" evidence="9">
    <location>
        <begin position="734"/>
        <end position="747"/>
    </location>
</feature>
<evidence type="ECO:0000313" key="12">
    <source>
        <dbReference type="EMBL" id="MFC4333774.1"/>
    </source>
</evidence>
<dbReference type="EC" id="2.4.-.-" evidence="12"/>
<keyword evidence="4 12" id="KW-0808">Transferase</keyword>
<evidence type="ECO:0000313" key="13">
    <source>
        <dbReference type="Proteomes" id="UP001595823"/>
    </source>
</evidence>
<dbReference type="PANTHER" id="PTHR32282">
    <property type="entry name" value="BINDING PROTEIN TRANSPEPTIDASE, PUTATIVE-RELATED"/>
    <property type="match status" value="1"/>
</dbReference>
<evidence type="ECO:0000256" key="8">
    <source>
        <dbReference type="ARBA" id="ARBA00049902"/>
    </source>
</evidence>
<dbReference type="EMBL" id="JBHSDK010000001">
    <property type="protein sequence ID" value="MFC4333774.1"/>
    <property type="molecule type" value="Genomic_DNA"/>
</dbReference>
<dbReference type="SUPFAM" id="SSF53955">
    <property type="entry name" value="Lysozyme-like"/>
    <property type="match status" value="1"/>
</dbReference>
<feature type="region of interest" description="Disordered" evidence="9">
    <location>
        <begin position="707"/>
        <end position="758"/>
    </location>
</feature>
<sequence length="758" mass="82758">MAKKRAEAVYALFRASLLAGIAVAAVLLPVAMLGGLSAKAGFEALEELSAEVVDTDPPLTSYVYADDGETLISLFYDEFRREVELDEVAPVMRQAMVAAEDNRFYQHNGVDYRGIVRAAVANQASGSATGQGASTITMQYVRGALQLNADSIREVMDASEDTMGRKIREARLAMAVEEQLTKDEILERYLNQAYFGHNAYGIFAAAHVYFSKHPSELNLEESSLLAGLVKAPSSFDPFTDGQQAALDRRTWVLNRMVKMDYISRSEATEITGVPIELTRSEVPNSCIDPDGWSNEYGFFCDYVRLWFRQQEAFGDTPDERERNLRQGGYTVITSLNLDTHESAQKHLTKRKGYNSQRAFGAVVMEPGTGRIKALGINRKYAYDRSENGPHSNPYSSGNGNYPNTVNPLLGGGSSRGYQAGSTFKIFTLLAALDSGYDLGYTIGSPHQVATSFASAPGPATCGGVWCPSNANPEMAGSRNMWSGFGMSVNTYFAQLIDRVGADKTVEMAERMGLTWHTEVDEFYASEERRAGWGPFTLGVSDAQPIELTNVYNTVNGKGQLCEPLPVQRIIDSRGQDVEAASPKCHQAIDEDVALAASDAGRCVTETQRSGVGCGSWGTAREVGDIVKRPVSGKTGTTDSNRASWFIGGTPQVTVGTFIADPDYIFNNVPMGELKYSRVTAAEIMRDYLKGKPVKDFKAPPYSIRLPAASSKASRSTRGLLPRSPREPRVRVDSPRSSLRTRMNQPTGIMSAKSAHWPA</sequence>
<dbReference type="InterPro" id="IPR012338">
    <property type="entry name" value="Beta-lactam/transpept-like"/>
</dbReference>
<evidence type="ECO:0000256" key="3">
    <source>
        <dbReference type="ARBA" id="ARBA00022676"/>
    </source>
</evidence>
<evidence type="ECO:0000256" key="4">
    <source>
        <dbReference type="ARBA" id="ARBA00022679"/>
    </source>
</evidence>
<evidence type="ECO:0000256" key="6">
    <source>
        <dbReference type="ARBA" id="ARBA00023268"/>
    </source>
</evidence>
<proteinExistence type="predicted"/>
<evidence type="ECO:0000256" key="5">
    <source>
        <dbReference type="ARBA" id="ARBA00022801"/>
    </source>
</evidence>
<accession>A0ABV8TSR0</accession>
<dbReference type="InterPro" id="IPR050396">
    <property type="entry name" value="Glycosyltr_51/Transpeptidase"/>
</dbReference>
<protein>
    <submittedName>
        <fullName evidence="12">Transglycosylase domain-containing protein</fullName>
        <ecNumber evidence="12">2.4.-.-</ecNumber>
    </submittedName>
</protein>
<name>A0ABV8TSR0_9ACTN</name>
<dbReference type="RefSeq" id="WP_380617505.1">
    <property type="nucleotide sequence ID" value="NZ_JBHSDK010000001.1"/>
</dbReference>
<dbReference type="Proteomes" id="UP001595823">
    <property type="component" value="Unassembled WGS sequence"/>
</dbReference>
<keyword evidence="1" id="KW-0121">Carboxypeptidase</keyword>
<dbReference type="PANTHER" id="PTHR32282:SF33">
    <property type="entry name" value="PEPTIDOGLYCAN GLYCOSYLTRANSFERASE"/>
    <property type="match status" value="1"/>
</dbReference>
<comment type="catalytic activity">
    <reaction evidence="8">
        <text>[GlcNAc-(1-&gt;4)-Mur2Ac(oyl-L-Ala-gamma-D-Glu-L-Lys-D-Ala-D-Ala)](n)-di-trans,octa-cis-undecaprenyl diphosphate + beta-D-GlcNAc-(1-&gt;4)-Mur2Ac(oyl-L-Ala-gamma-D-Glu-L-Lys-D-Ala-D-Ala)-di-trans,octa-cis-undecaprenyl diphosphate = [GlcNAc-(1-&gt;4)-Mur2Ac(oyl-L-Ala-gamma-D-Glu-L-Lys-D-Ala-D-Ala)](n+1)-di-trans,octa-cis-undecaprenyl diphosphate + di-trans,octa-cis-undecaprenyl diphosphate + H(+)</text>
        <dbReference type="Rhea" id="RHEA:23708"/>
        <dbReference type="Rhea" id="RHEA-COMP:9602"/>
        <dbReference type="Rhea" id="RHEA-COMP:9603"/>
        <dbReference type="ChEBI" id="CHEBI:15378"/>
        <dbReference type="ChEBI" id="CHEBI:58405"/>
        <dbReference type="ChEBI" id="CHEBI:60033"/>
        <dbReference type="ChEBI" id="CHEBI:78435"/>
        <dbReference type="EC" id="2.4.99.28"/>
    </reaction>
</comment>
<evidence type="ECO:0000259" key="11">
    <source>
        <dbReference type="Pfam" id="PF00912"/>
    </source>
</evidence>
<evidence type="ECO:0000259" key="10">
    <source>
        <dbReference type="Pfam" id="PF00905"/>
    </source>
</evidence>
<dbReference type="InterPro" id="IPR036950">
    <property type="entry name" value="PBP_transglycosylase"/>
</dbReference>
<evidence type="ECO:0000256" key="1">
    <source>
        <dbReference type="ARBA" id="ARBA00022645"/>
    </source>
</evidence>
<feature type="compositionally biased region" description="Polar residues" evidence="9">
    <location>
        <begin position="388"/>
        <end position="406"/>
    </location>
</feature>
<comment type="catalytic activity">
    <reaction evidence="7">
        <text>Preferential cleavage: (Ac)2-L-Lys-D-Ala-|-D-Ala. Also transpeptidation of peptidyl-alanyl moieties that are N-acyl substituents of D-alanine.</text>
        <dbReference type="EC" id="3.4.16.4"/>
    </reaction>
</comment>
<evidence type="ECO:0000256" key="2">
    <source>
        <dbReference type="ARBA" id="ARBA00022670"/>
    </source>
</evidence>
<dbReference type="Pfam" id="PF00905">
    <property type="entry name" value="Transpeptidase"/>
    <property type="match status" value="1"/>
</dbReference>
<gene>
    <name evidence="12" type="ORF">ACFPET_01005</name>
</gene>
<keyword evidence="5" id="KW-0378">Hydrolase</keyword>
<dbReference type="Gene3D" id="3.40.710.10">
    <property type="entry name" value="DD-peptidase/beta-lactamase superfamily"/>
    <property type="match status" value="1"/>
</dbReference>
<feature type="region of interest" description="Disordered" evidence="9">
    <location>
        <begin position="385"/>
        <end position="407"/>
    </location>
</feature>
<dbReference type="SUPFAM" id="SSF56601">
    <property type="entry name" value="beta-lactamase/transpeptidase-like"/>
    <property type="match status" value="1"/>
</dbReference>
<dbReference type="InterPro" id="IPR001264">
    <property type="entry name" value="Glyco_trans_51"/>
</dbReference>
<feature type="compositionally biased region" description="Basic and acidic residues" evidence="9">
    <location>
        <begin position="723"/>
        <end position="733"/>
    </location>
</feature>
<dbReference type="Pfam" id="PF00912">
    <property type="entry name" value="Transgly"/>
    <property type="match status" value="1"/>
</dbReference>
<evidence type="ECO:0000256" key="7">
    <source>
        <dbReference type="ARBA" id="ARBA00034000"/>
    </source>
</evidence>
<dbReference type="GO" id="GO:0016757">
    <property type="term" value="F:glycosyltransferase activity"/>
    <property type="evidence" value="ECO:0007669"/>
    <property type="project" value="UniProtKB-KW"/>
</dbReference>
<dbReference type="InterPro" id="IPR001460">
    <property type="entry name" value="PCN-bd_Tpept"/>
</dbReference>
<keyword evidence="13" id="KW-1185">Reference proteome</keyword>
<evidence type="ECO:0000256" key="9">
    <source>
        <dbReference type="SAM" id="MobiDB-lite"/>
    </source>
</evidence>
<feature type="domain" description="Glycosyl transferase family 51" evidence="11">
    <location>
        <begin position="76"/>
        <end position="256"/>
    </location>
</feature>
<feature type="domain" description="Penicillin-binding protein transpeptidase" evidence="10">
    <location>
        <begin position="360"/>
        <end position="684"/>
    </location>
</feature>
<keyword evidence="2" id="KW-0645">Protease</keyword>
<dbReference type="Gene3D" id="1.10.3810.10">
    <property type="entry name" value="Biosynthetic peptidoglycan transglycosylase-like"/>
    <property type="match status" value="1"/>
</dbReference>
<organism evidence="12 13">
    <name type="scientific">Salininema proteolyticum</name>
    <dbReference type="NCBI Taxonomy" id="1607685"/>
    <lineage>
        <taxon>Bacteria</taxon>
        <taxon>Bacillati</taxon>
        <taxon>Actinomycetota</taxon>
        <taxon>Actinomycetes</taxon>
        <taxon>Glycomycetales</taxon>
        <taxon>Glycomycetaceae</taxon>
        <taxon>Salininema</taxon>
    </lineage>
</organism>